<evidence type="ECO:0000313" key="2">
    <source>
        <dbReference type="Proteomes" id="UP001316087"/>
    </source>
</evidence>
<protein>
    <submittedName>
        <fullName evidence="1">CMP-N-acetylneuraminic acid synthetase</fullName>
    </submittedName>
</protein>
<comment type="caution">
    <text evidence="1">The sequence shown here is derived from an EMBL/GenBank/DDBJ whole genome shotgun (WGS) entry which is preliminary data.</text>
</comment>
<dbReference type="SUPFAM" id="SSF53756">
    <property type="entry name" value="UDP-Glycosyltransferase/glycogen phosphorylase"/>
    <property type="match status" value="1"/>
</dbReference>
<keyword evidence="2" id="KW-1185">Reference proteome</keyword>
<proteinExistence type="predicted"/>
<name>A0ABS9U7X8_9BACL</name>
<accession>A0ABS9U7X8</accession>
<reference evidence="1 2" key="1">
    <citation type="submission" date="2022-03" db="EMBL/GenBank/DDBJ databases">
        <authorList>
            <person name="Jo J.-H."/>
            <person name="Im W.-T."/>
        </authorList>
    </citation>
    <scope>NUCLEOTIDE SEQUENCE [LARGE SCALE GENOMIC DNA]</scope>
    <source>
        <strain evidence="1 2">MA9</strain>
    </source>
</reference>
<dbReference type="Gene3D" id="3.40.50.2000">
    <property type="entry name" value="Glycogen Phosphorylase B"/>
    <property type="match status" value="1"/>
</dbReference>
<organism evidence="1 2">
    <name type="scientific">Solibacillus palustris</name>
    <dbReference type="NCBI Taxonomy" id="2908203"/>
    <lineage>
        <taxon>Bacteria</taxon>
        <taxon>Bacillati</taxon>
        <taxon>Bacillota</taxon>
        <taxon>Bacilli</taxon>
        <taxon>Bacillales</taxon>
        <taxon>Caryophanaceae</taxon>
        <taxon>Solibacillus</taxon>
    </lineage>
</organism>
<gene>
    <name evidence="1" type="ORF">LZ480_00900</name>
</gene>
<dbReference type="RefSeq" id="WP_241367448.1">
    <property type="nucleotide sequence ID" value="NZ_JAKZFC010000001.1"/>
</dbReference>
<dbReference type="EMBL" id="JAKZFC010000001">
    <property type="protein sequence ID" value="MCH7320429.1"/>
    <property type="molecule type" value="Genomic_DNA"/>
</dbReference>
<evidence type="ECO:0000313" key="1">
    <source>
        <dbReference type="EMBL" id="MCH7320429.1"/>
    </source>
</evidence>
<dbReference type="Proteomes" id="UP001316087">
    <property type="component" value="Unassembled WGS sequence"/>
</dbReference>
<dbReference type="Gene3D" id="3.40.50.11190">
    <property type="match status" value="1"/>
</dbReference>
<sequence length="346" mass="39602">MKLPKKKIIWIIEHCDTKGMYPFERAVTLANFLRDESVFLFVKTENQALIDKLAKTGLTIVLFDRFIELKKKIRELEPDLIVHDGKDTQLEQVEMIRPYCSTIVHFDDFGVGAQLVDCHIIALFGEPHEDSIPQELAGSYAFAVPPNLQQTAQEIYDAADCNIKGELPHIVIAYEDGDANNLTYRTLRHLTQLHIPLKISIAIDDDYKHDIDSLKMMALSRRNIELVQRPDALLHLMPKADLIICNANYTPYKVAAAGIPCITTAQHEQELNYTFAREMNGFIHIGLGRKMKQSILQNAVMELLLHESRRERAVRKQRALEILTNNDILKNLLLDLAYSRHNLAHM</sequence>